<dbReference type="Proteomes" id="UP000475214">
    <property type="component" value="Unassembled WGS sequence"/>
</dbReference>
<dbReference type="RefSeq" id="WP_163740230.1">
    <property type="nucleotide sequence ID" value="NZ_JAAGOA010000012.1"/>
</dbReference>
<comment type="caution">
    <text evidence="5">The sequence shown here is derived from an EMBL/GenBank/DDBJ whole genome shotgun (WGS) entry which is preliminary data.</text>
</comment>
<dbReference type="GO" id="GO:0016836">
    <property type="term" value="F:hydro-lyase activity"/>
    <property type="evidence" value="ECO:0007669"/>
    <property type="project" value="TreeGrafter"/>
</dbReference>
<dbReference type="CDD" id="cd03328">
    <property type="entry name" value="MR_like_3"/>
    <property type="match status" value="1"/>
</dbReference>
<evidence type="ECO:0000256" key="3">
    <source>
        <dbReference type="ARBA" id="ARBA00022842"/>
    </source>
</evidence>
<evidence type="ECO:0000256" key="1">
    <source>
        <dbReference type="ARBA" id="ARBA00001946"/>
    </source>
</evidence>
<comment type="cofactor">
    <cofactor evidence="1">
        <name>Mg(2+)</name>
        <dbReference type="ChEBI" id="CHEBI:18420"/>
    </cofactor>
</comment>
<dbReference type="InterPro" id="IPR018110">
    <property type="entry name" value="Mandel_Rmase/mucon_lact_enz_CS"/>
</dbReference>
<protein>
    <submittedName>
        <fullName evidence="5">Mandelate racemase</fullName>
    </submittedName>
</protein>
<keyword evidence="2" id="KW-0479">Metal-binding</keyword>
<dbReference type="InterPro" id="IPR029065">
    <property type="entry name" value="Enolase_C-like"/>
</dbReference>
<dbReference type="EMBL" id="JAAGOA010000012">
    <property type="protein sequence ID" value="NEE02037.1"/>
    <property type="molecule type" value="Genomic_DNA"/>
</dbReference>
<keyword evidence="6" id="KW-1185">Reference proteome</keyword>
<dbReference type="InterPro" id="IPR046945">
    <property type="entry name" value="RHMD-like"/>
</dbReference>
<dbReference type="PANTHER" id="PTHR13794:SF58">
    <property type="entry name" value="MITOCHONDRIAL ENOLASE SUPERFAMILY MEMBER 1"/>
    <property type="match status" value="1"/>
</dbReference>
<name>A0A6L9SAA3_9ACTN</name>
<evidence type="ECO:0000313" key="5">
    <source>
        <dbReference type="EMBL" id="NEE02037.1"/>
    </source>
</evidence>
<dbReference type="Pfam" id="PF02746">
    <property type="entry name" value="MR_MLE_N"/>
    <property type="match status" value="1"/>
</dbReference>
<organism evidence="5 6">
    <name type="scientific">Phytoactinopolyspora halotolerans</name>
    <dbReference type="NCBI Taxonomy" id="1981512"/>
    <lineage>
        <taxon>Bacteria</taxon>
        <taxon>Bacillati</taxon>
        <taxon>Actinomycetota</taxon>
        <taxon>Actinomycetes</taxon>
        <taxon>Jiangellales</taxon>
        <taxon>Jiangellaceae</taxon>
        <taxon>Phytoactinopolyspora</taxon>
    </lineage>
</organism>
<reference evidence="5 6" key="1">
    <citation type="submission" date="2020-02" db="EMBL/GenBank/DDBJ databases">
        <authorList>
            <person name="Li X.-J."/>
            <person name="Han X.-M."/>
        </authorList>
    </citation>
    <scope>NUCLEOTIDE SEQUENCE [LARGE SCALE GENOMIC DNA]</scope>
    <source>
        <strain evidence="5 6">CCTCC AB 2017055</strain>
    </source>
</reference>
<dbReference type="GO" id="GO:0000287">
    <property type="term" value="F:magnesium ion binding"/>
    <property type="evidence" value="ECO:0007669"/>
    <property type="project" value="TreeGrafter"/>
</dbReference>
<keyword evidence="3" id="KW-0460">Magnesium</keyword>
<dbReference type="InterPro" id="IPR029017">
    <property type="entry name" value="Enolase-like_N"/>
</dbReference>
<evidence type="ECO:0000256" key="2">
    <source>
        <dbReference type="ARBA" id="ARBA00022723"/>
    </source>
</evidence>
<dbReference type="InterPro" id="IPR013341">
    <property type="entry name" value="Mandelate_racemase_N_dom"/>
</dbReference>
<feature type="domain" description="Mandelate racemase/muconate lactonizing enzyme C-terminal" evidence="4">
    <location>
        <begin position="143"/>
        <end position="244"/>
    </location>
</feature>
<dbReference type="AlphaFoldDB" id="A0A6L9SAA3"/>
<dbReference type="Pfam" id="PF13378">
    <property type="entry name" value="MR_MLE_C"/>
    <property type="match status" value="1"/>
</dbReference>
<evidence type="ECO:0000259" key="4">
    <source>
        <dbReference type="SMART" id="SM00922"/>
    </source>
</evidence>
<dbReference type="PROSITE" id="PS00908">
    <property type="entry name" value="MR_MLE_1"/>
    <property type="match status" value="1"/>
</dbReference>
<dbReference type="Gene3D" id="3.30.390.10">
    <property type="entry name" value="Enolase-like, N-terminal domain"/>
    <property type="match status" value="1"/>
</dbReference>
<dbReference type="SUPFAM" id="SSF51604">
    <property type="entry name" value="Enolase C-terminal domain-like"/>
    <property type="match status" value="1"/>
</dbReference>
<dbReference type="SMART" id="SM00922">
    <property type="entry name" value="MR_MLE"/>
    <property type="match status" value="1"/>
</dbReference>
<accession>A0A6L9SAA3</accession>
<dbReference type="Gene3D" id="3.20.20.120">
    <property type="entry name" value="Enolase-like C-terminal domain"/>
    <property type="match status" value="1"/>
</dbReference>
<proteinExistence type="predicted"/>
<dbReference type="InterPro" id="IPR036849">
    <property type="entry name" value="Enolase-like_C_sf"/>
</dbReference>
<dbReference type="SUPFAM" id="SSF54826">
    <property type="entry name" value="Enolase N-terminal domain-like"/>
    <property type="match status" value="1"/>
</dbReference>
<dbReference type="GO" id="GO:0016052">
    <property type="term" value="P:carbohydrate catabolic process"/>
    <property type="evidence" value="ECO:0007669"/>
    <property type="project" value="TreeGrafter"/>
</dbReference>
<dbReference type="InterPro" id="IPR013342">
    <property type="entry name" value="Mandelate_racemase_C"/>
</dbReference>
<dbReference type="PANTHER" id="PTHR13794">
    <property type="entry name" value="ENOLASE SUPERFAMILY, MANDELATE RACEMASE"/>
    <property type="match status" value="1"/>
</dbReference>
<sequence length="367" mass="40017">MPDPAIDGLDATVLLIPTPVPEADGTLEWDSTTVIMVHVRAGDVTGLGYTYADRACVPIIHGSLADVVLGRPLLDVPGCWLAMQHRIRNDGRPGLVSCAMSAVDIALWDAAAKTVGVPVSRLLGRVHNRVPVYASGGFTTYDDARLTEELEQWVHERAVPRFKLKIAEAWGGNVARDLTRVALARRVAGPDAELYVDANGGYTVGQAVRVGQRLAEHGVTWFEEPVSSDDLDGLRRVRGAVAADVTAGEYGYHLQYFTRMIDARALDCVQVDVTRCGGYTEWLRIAALAAAHGLEISAHSAPNVSAHAAVATQNFRHIEWFSDHHRIESMLFEEVLDPRGGSVRPSRSEPGHGLALNRRIHDQYWVG</sequence>
<gene>
    <name evidence="5" type="ORF">G1H10_17825</name>
</gene>
<evidence type="ECO:0000313" key="6">
    <source>
        <dbReference type="Proteomes" id="UP000475214"/>
    </source>
</evidence>
<dbReference type="SFLD" id="SFLDG00179">
    <property type="entry name" value="mandelate_racemase"/>
    <property type="match status" value="1"/>
</dbReference>
<dbReference type="SFLD" id="SFLDS00001">
    <property type="entry name" value="Enolase"/>
    <property type="match status" value="1"/>
</dbReference>
<dbReference type="GO" id="GO:0009063">
    <property type="term" value="P:amino acid catabolic process"/>
    <property type="evidence" value="ECO:0007669"/>
    <property type="project" value="InterPro"/>
</dbReference>